<protein>
    <recommendedName>
        <fullName evidence="2">F-box domain-containing protein</fullName>
    </recommendedName>
</protein>
<name>A0AAE0DGT7_9LECA</name>
<dbReference type="AlphaFoldDB" id="A0AAE0DGT7"/>
<gene>
    <name evidence="3" type="ORF">OEA41_009362</name>
</gene>
<organism evidence="3 4">
    <name type="scientific">Lepraria neglecta</name>
    <dbReference type="NCBI Taxonomy" id="209136"/>
    <lineage>
        <taxon>Eukaryota</taxon>
        <taxon>Fungi</taxon>
        <taxon>Dikarya</taxon>
        <taxon>Ascomycota</taxon>
        <taxon>Pezizomycotina</taxon>
        <taxon>Lecanoromycetes</taxon>
        <taxon>OSLEUM clade</taxon>
        <taxon>Lecanoromycetidae</taxon>
        <taxon>Lecanorales</taxon>
        <taxon>Lecanorineae</taxon>
        <taxon>Stereocaulaceae</taxon>
        <taxon>Lepraria</taxon>
    </lineage>
</organism>
<keyword evidence="4" id="KW-1185">Reference proteome</keyword>
<evidence type="ECO:0000313" key="3">
    <source>
        <dbReference type="EMBL" id="KAK3169977.1"/>
    </source>
</evidence>
<proteinExistence type="predicted"/>
<evidence type="ECO:0000313" key="4">
    <source>
        <dbReference type="Proteomes" id="UP001276659"/>
    </source>
</evidence>
<feature type="region of interest" description="Disordered" evidence="1">
    <location>
        <begin position="33"/>
        <end position="52"/>
    </location>
</feature>
<dbReference type="EMBL" id="JASNWA010000009">
    <property type="protein sequence ID" value="KAK3169977.1"/>
    <property type="molecule type" value="Genomic_DNA"/>
</dbReference>
<comment type="caution">
    <text evidence="3">The sequence shown here is derived from an EMBL/GenBank/DDBJ whole genome shotgun (WGS) entry which is preliminary data.</text>
</comment>
<sequence length="331" mass="37744">MKDIASLFGSTDVPDILKLKWLTAHIEGGEGDVSRYQKVTQPDPDDRKPYSPDFKSSLGALEELPLEILHMILLELDVLSLRNSKATTSRATLLIQSLPQYNHILSYAHSLIALLQYGELTPYFSVSRIHSVLVSPSCTTCMQFGGYVFLSGLQRCCLRCGAEKLEFLPITQNDASNRYRVRPKDLEKLPKLNVLSEDPRNPYSQQTSTKVRYLISRGEASKSGRKAPKGKQRVHFRFPELYLAPLPFLDLIATTIDAGLRCLGCLKAFTLYGREYLDEHDLPLEIRRQYAQHNESLRGKGETRTSWLYWKKQLLYPEKEILPHFQECHGA</sequence>
<accession>A0AAE0DGT7</accession>
<dbReference type="PROSITE" id="PS50181">
    <property type="entry name" value="FBOX"/>
    <property type="match status" value="1"/>
</dbReference>
<dbReference type="Proteomes" id="UP001276659">
    <property type="component" value="Unassembled WGS sequence"/>
</dbReference>
<evidence type="ECO:0000256" key="1">
    <source>
        <dbReference type="SAM" id="MobiDB-lite"/>
    </source>
</evidence>
<reference evidence="3" key="1">
    <citation type="submission" date="2022-11" db="EMBL/GenBank/DDBJ databases">
        <title>Chromosomal genome sequence assembly and mating type (MAT) locus characterization of the leprose asexual lichenized fungus Lepraria neglecta (Nyl.) Erichsen.</title>
        <authorList>
            <person name="Allen J.L."/>
            <person name="Pfeffer B."/>
        </authorList>
    </citation>
    <scope>NUCLEOTIDE SEQUENCE</scope>
    <source>
        <strain evidence="3">Allen 5258</strain>
    </source>
</reference>
<feature type="domain" description="F-box" evidence="2">
    <location>
        <begin position="58"/>
        <end position="104"/>
    </location>
</feature>
<evidence type="ECO:0000259" key="2">
    <source>
        <dbReference type="PROSITE" id="PS50181"/>
    </source>
</evidence>
<dbReference type="InterPro" id="IPR001810">
    <property type="entry name" value="F-box_dom"/>
</dbReference>